<evidence type="ECO:0000256" key="1">
    <source>
        <dbReference type="SAM" id="MobiDB-lite"/>
    </source>
</evidence>
<sequence>EVISTSGVYKTPFSLIILIQLFIGGLVLFVVNLWFINSLYYLLTGTEFYSFGLKAEWYYWLLLPLNIYGNIFLFVFIIIFFSGGIFRILNKISPPQEGIFERGSKDWKYMHRRFWTAFFPIWLARAIPLPWLDIIAYRSFGTKVGKSVVLYEGYIDPLFVEIDDFTMTSLNICIFSHLIYQDKLLIKKVKIGKACVVGPHTIIAPGTIMEDFAVLGVNSYTEINQRLKGNLIHVGTPVSLTLPIQSVEESQQKAAKVKDSTSSNVNQKKPDSNLQED</sequence>
<accession>X1E5Q5</accession>
<keyword evidence="2" id="KW-1133">Transmembrane helix</keyword>
<evidence type="ECO:0000313" key="3">
    <source>
        <dbReference type="EMBL" id="GAH03963.1"/>
    </source>
</evidence>
<dbReference type="SUPFAM" id="SSF51161">
    <property type="entry name" value="Trimeric LpxA-like enzymes"/>
    <property type="match status" value="1"/>
</dbReference>
<comment type="caution">
    <text evidence="3">The sequence shown here is derived from an EMBL/GenBank/DDBJ whole genome shotgun (WGS) entry which is preliminary data.</text>
</comment>
<feature type="region of interest" description="Disordered" evidence="1">
    <location>
        <begin position="253"/>
        <end position="277"/>
    </location>
</feature>
<feature type="transmembrane region" description="Helical" evidence="2">
    <location>
        <begin position="57"/>
        <end position="81"/>
    </location>
</feature>
<dbReference type="EMBL" id="BART01023093">
    <property type="protein sequence ID" value="GAH03963.1"/>
    <property type="molecule type" value="Genomic_DNA"/>
</dbReference>
<feature type="transmembrane region" description="Helical" evidence="2">
    <location>
        <begin position="114"/>
        <end position="132"/>
    </location>
</feature>
<proteinExistence type="predicted"/>
<gene>
    <name evidence="3" type="ORF">S01H4_42109</name>
</gene>
<organism evidence="3">
    <name type="scientific">marine sediment metagenome</name>
    <dbReference type="NCBI Taxonomy" id="412755"/>
    <lineage>
        <taxon>unclassified sequences</taxon>
        <taxon>metagenomes</taxon>
        <taxon>ecological metagenomes</taxon>
    </lineage>
</organism>
<keyword evidence="2" id="KW-0812">Transmembrane</keyword>
<protein>
    <submittedName>
        <fullName evidence="3">Uncharacterized protein</fullName>
    </submittedName>
</protein>
<dbReference type="AlphaFoldDB" id="X1E5Q5"/>
<feature type="non-terminal residue" evidence="3">
    <location>
        <position position="1"/>
    </location>
</feature>
<keyword evidence="2" id="KW-0472">Membrane</keyword>
<feature type="transmembrane region" description="Helical" evidence="2">
    <location>
        <begin position="12"/>
        <end position="37"/>
    </location>
</feature>
<reference evidence="3" key="1">
    <citation type="journal article" date="2014" name="Front. Microbiol.">
        <title>High frequency of phylogenetically diverse reductive dehalogenase-homologous genes in deep subseafloor sedimentary metagenomes.</title>
        <authorList>
            <person name="Kawai M."/>
            <person name="Futagami T."/>
            <person name="Toyoda A."/>
            <person name="Takaki Y."/>
            <person name="Nishi S."/>
            <person name="Hori S."/>
            <person name="Arai W."/>
            <person name="Tsubouchi T."/>
            <person name="Morono Y."/>
            <person name="Uchiyama I."/>
            <person name="Ito T."/>
            <person name="Fujiyama A."/>
            <person name="Inagaki F."/>
            <person name="Takami H."/>
        </authorList>
    </citation>
    <scope>NUCLEOTIDE SEQUENCE</scope>
    <source>
        <strain evidence="3">Expedition CK06-06</strain>
    </source>
</reference>
<name>X1E5Q5_9ZZZZ</name>
<dbReference type="Gene3D" id="2.160.10.10">
    <property type="entry name" value="Hexapeptide repeat proteins"/>
    <property type="match status" value="1"/>
</dbReference>
<evidence type="ECO:0000256" key="2">
    <source>
        <dbReference type="SAM" id="Phobius"/>
    </source>
</evidence>
<dbReference type="InterPro" id="IPR011004">
    <property type="entry name" value="Trimer_LpxA-like_sf"/>
</dbReference>